<protein>
    <submittedName>
        <fullName evidence="2">Uncharacterized protein</fullName>
    </submittedName>
</protein>
<name>A0A0E9US94_ANGAN</name>
<dbReference type="EMBL" id="GBXM01040764">
    <property type="protein sequence ID" value="JAH67813.1"/>
    <property type="molecule type" value="Transcribed_RNA"/>
</dbReference>
<evidence type="ECO:0000256" key="1">
    <source>
        <dbReference type="SAM" id="MobiDB-lite"/>
    </source>
</evidence>
<accession>A0A0E9US94</accession>
<reference evidence="2" key="2">
    <citation type="journal article" date="2015" name="Fish Shellfish Immunol.">
        <title>Early steps in the European eel (Anguilla anguilla)-Vibrio vulnificus interaction in the gills: Role of the RtxA13 toxin.</title>
        <authorList>
            <person name="Callol A."/>
            <person name="Pajuelo D."/>
            <person name="Ebbesson L."/>
            <person name="Teles M."/>
            <person name="MacKenzie S."/>
            <person name="Amaro C."/>
        </authorList>
    </citation>
    <scope>NUCLEOTIDE SEQUENCE</scope>
</reference>
<reference evidence="2" key="1">
    <citation type="submission" date="2014-11" db="EMBL/GenBank/DDBJ databases">
        <authorList>
            <person name="Amaro Gonzalez C."/>
        </authorList>
    </citation>
    <scope>NUCLEOTIDE SEQUENCE</scope>
</reference>
<evidence type="ECO:0000313" key="2">
    <source>
        <dbReference type="EMBL" id="JAH67813.1"/>
    </source>
</evidence>
<sequence length="42" mass="4941">MMESKISVLMKRSLQSQRRKTSRRTMKELGEKWSLSDILGTL</sequence>
<feature type="region of interest" description="Disordered" evidence="1">
    <location>
        <begin position="1"/>
        <end position="27"/>
    </location>
</feature>
<organism evidence="2">
    <name type="scientific">Anguilla anguilla</name>
    <name type="common">European freshwater eel</name>
    <name type="synonym">Muraena anguilla</name>
    <dbReference type="NCBI Taxonomy" id="7936"/>
    <lineage>
        <taxon>Eukaryota</taxon>
        <taxon>Metazoa</taxon>
        <taxon>Chordata</taxon>
        <taxon>Craniata</taxon>
        <taxon>Vertebrata</taxon>
        <taxon>Euteleostomi</taxon>
        <taxon>Actinopterygii</taxon>
        <taxon>Neopterygii</taxon>
        <taxon>Teleostei</taxon>
        <taxon>Anguilliformes</taxon>
        <taxon>Anguillidae</taxon>
        <taxon>Anguilla</taxon>
    </lineage>
</organism>
<proteinExistence type="predicted"/>
<dbReference type="AlphaFoldDB" id="A0A0E9US94"/>